<keyword evidence="1" id="KW-0732">Signal</keyword>
<dbReference type="KEGG" id="dpx:DAPPUDRAFT_220720"/>
<dbReference type="HOGENOM" id="CLU_092176_0_0_1"/>
<evidence type="ECO:0000313" key="2">
    <source>
        <dbReference type="EMBL" id="EFX88531.1"/>
    </source>
</evidence>
<name>E9FVB4_DAPPU</name>
<feature type="signal peptide" evidence="1">
    <location>
        <begin position="1"/>
        <end position="19"/>
    </location>
</feature>
<proteinExistence type="predicted"/>
<gene>
    <name evidence="2" type="ORF">DAPPUDRAFT_220720</name>
</gene>
<dbReference type="Proteomes" id="UP000000305">
    <property type="component" value="Unassembled WGS sequence"/>
</dbReference>
<accession>E9FVB4</accession>
<reference evidence="2 3" key="1">
    <citation type="journal article" date="2011" name="Science">
        <title>The ecoresponsive genome of Daphnia pulex.</title>
        <authorList>
            <person name="Colbourne J.K."/>
            <person name="Pfrender M.E."/>
            <person name="Gilbert D."/>
            <person name="Thomas W.K."/>
            <person name="Tucker A."/>
            <person name="Oakley T.H."/>
            <person name="Tokishita S."/>
            <person name="Aerts A."/>
            <person name="Arnold G.J."/>
            <person name="Basu M.K."/>
            <person name="Bauer D.J."/>
            <person name="Caceres C.E."/>
            <person name="Carmel L."/>
            <person name="Casola C."/>
            <person name="Choi J.H."/>
            <person name="Detter J.C."/>
            <person name="Dong Q."/>
            <person name="Dusheyko S."/>
            <person name="Eads B.D."/>
            <person name="Frohlich T."/>
            <person name="Geiler-Samerotte K.A."/>
            <person name="Gerlach D."/>
            <person name="Hatcher P."/>
            <person name="Jogdeo S."/>
            <person name="Krijgsveld J."/>
            <person name="Kriventseva E.V."/>
            <person name="Kultz D."/>
            <person name="Laforsch C."/>
            <person name="Lindquist E."/>
            <person name="Lopez J."/>
            <person name="Manak J.R."/>
            <person name="Muller J."/>
            <person name="Pangilinan J."/>
            <person name="Patwardhan R.P."/>
            <person name="Pitluck S."/>
            <person name="Pritham E.J."/>
            <person name="Rechtsteiner A."/>
            <person name="Rho M."/>
            <person name="Rogozin I.B."/>
            <person name="Sakarya O."/>
            <person name="Salamov A."/>
            <person name="Schaack S."/>
            <person name="Shapiro H."/>
            <person name="Shiga Y."/>
            <person name="Skalitzky C."/>
            <person name="Smith Z."/>
            <person name="Souvorov A."/>
            <person name="Sung W."/>
            <person name="Tang Z."/>
            <person name="Tsuchiya D."/>
            <person name="Tu H."/>
            <person name="Vos H."/>
            <person name="Wang M."/>
            <person name="Wolf Y.I."/>
            <person name="Yamagata H."/>
            <person name="Yamada T."/>
            <person name="Ye Y."/>
            <person name="Shaw J.R."/>
            <person name="Andrews J."/>
            <person name="Crease T.J."/>
            <person name="Tang H."/>
            <person name="Lucas S.M."/>
            <person name="Robertson H.M."/>
            <person name="Bork P."/>
            <person name="Koonin E.V."/>
            <person name="Zdobnov E.M."/>
            <person name="Grigoriev I.V."/>
            <person name="Lynch M."/>
            <person name="Boore J.L."/>
        </authorList>
    </citation>
    <scope>NUCLEOTIDE SEQUENCE [LARGE SCALE GENOMIC DNA]</scope>
</reference>
<dbReference type="OrthoDB" id="6372751at2759"/>
<dbReference type="AlphaFoldDB" id="E9FVB4"/>
<protein>
    <submittedName>
        <fullName evidence="2">Uncharacterized protein</fullName>
    </submittedName>
</protein>
<dbReference type="EMBL" id="GL732525">
    <property type="protein sequence ID" value="EFX88531.1"/>
    <property type="molecule type" value="Genomic_DNA"/>
</dbReference>
<organism evidence="2 3">
    <name type="scientific">Daphnia pulex</name>
    <name type="common">Water flea</name>
    <dbReference type="NCBI Taxonomy" id="6669"/>
    <lineage>
        <taxon>Eukaryota</taxon>
        <taxon>Metazoa</taxon>
        <taxon>Ecdysozoa</taxon>
        <taxon>Arthropoda</taxon>
        <taxon>Crustacea</taxon>
        <taxon>Branchiopoda</taxon>
        <taxon>Diplostraca</taxon>
        <taxon>Cladocera</taxon>
        <taxon>Anomopoda</taxon>
        <taxon>Daphniidae</taxon>
        <taxon>Daphnia</taxon>
    </lineage>
</organism>
<dbReference type="PhylomeDB" id="E9FVB4"/>
<dbReference type="InParanoid" id="E9FVB4"/>
<keyword evidence="3" id="KW-1185">Reference proteome</keyword>
<feature type="chain" id="PRO_5003236834" evidence="1">
    <location>
        <begin position="20"/>
        <end position="206"/>
    </location>
</feature>
<sequence length="206" mass="22358">MQSAFASFLFFSLVFCASAQYQLDPEHYYKDNVQQRENPHPSFDVEQVDERFIKTVSLTLSTTTITTTSTAISTCTTSTAGLSICTASGRRRRGLNLSGNKEGRGLFYNENEELAEEGSIFLPSPAKEETEPVKSEVEPSREIRKETSPVPFVVQPGFNAPAGQGRVLLYFGTSTTTTTVTTTSTSSLTAACQSTTGYQVCGSNGK</sequence>
<evidence type="ECO:0000256" key="1">
    <source>
        <dbReference type="SAM" id="SignalP"/>
    </source>
</evidence>
<evidence type="ECO:0000313" key="3">
    <source>
        <dbReference type="Proteomes" id="UP000000305"/>
    </source>
</evidence>